<dbReference type="AlphaFoldDB" id="A0A0E9UHI2"/>
<reference evidence="1" key="1">
    <citation type="submission" date="2014-11" db="EMBL/GenBank/DDBJ databases">
        <authorList>
            <person name="Amaro Gonzalez C."/>
        </authorList>
    </citation>
    <scope>NUCLEOTIDE SEQUENCE</scope>
</reference>
<reference evidence="1" key="2">
    <citation type="journal article" date="2015" name="Fish Shellfish Immunol.">
        <title>Early steps in the European eel (Anguilla anguilla)-Vibrio vulnificus interaction in the gills: Role of the RtxA13 toxin.</title>
        <authorList>
            <person name="Callol A."/>
            <person name="Pajuelo D."/>
            <person name="Ebbesson L."/>
            <person name="Teles M."/>
            <person name="MacKenzie S."/>
            <person name="Amaro C."/>
        </authorList>
    </citation>
    <scope>NUCLEOTIDE SEQUENCE</scope>
</reference>
<dbReference type="EMBL" id="GBXM01043376">
    <property type="protein sequence ID" value="JAH65201.1"/>
    <property type="molecule type" value="Transcribed_RNA"/>
</dbReference>
<protein>
    <submittedName>
        <fullName evidence="1">Uncharacterized protein</fullName>
    </submittedName>
</protein>
<name>A0A0E9UHI2_ANGAN</name>
<evidence type="ECO:0000313" key="1">
    <source>
        <dbReference type="EMBL" id="JAH65201.1"/>
    </source>
</evidence>
<proteinExistence type="predicted"/>
<sequence length="29" mass="3512">MIKQRSIPEQWVGYLPAEILLHWCCNRAR</sequence>
<accession>A0A0E9UHI2</accession>
<organism evidence="1">
    <name type="scientific">Anguilla anguilla</name>
    <name type="common">European freshwater eel</name>
    <name type="synonym">Muraena anguilla</name>
    <dbReference type="NCBI Taxonomy" id="7936"/>
    <lineage>
        <taxon>Eukaryota</taxon>
        <taxon>Metazoa</taxon>
        <taxon>Chordata</taxon>
        <taxon>Craniata</taxon>
        <taxon>Vertebrata</taxon>
        <taxon>Euteleostomi</taxon>
        <taxon>Actinopterygii</taxon>
        <taxon>Neopterygii</taxon>
        <taxon>Teleostei</taxon>
        <taxon>Anguilliformes</taxon>
        <taxon>Anguillidae</taxon>
        <taxon>Anguilla</taxon>
    </lineage>
</organism>